<dbReference type="PRINTS" id="PR00834">
    <property type="entry name" value="PROTEASES2C"/>
</dbReference>
<dbReference type="GO" id="GO:0008233">
    <property type="term" value="F:peptidase activity"/>
    <property type="evidence" value="ECO:0007669"/>
    <property type="project" value="UniProtKB-KW"/>
</dbReference>
<gene>
    <name evidence="6" type="ORF">MUN78_11750</name>
</gene>
<dbReference type="EC" id="3.4.21.-" evidence="6"/>
<evidence type="ECO:0000313" key="6">
    <source>
        <dbReference type="EMBL" id="UOQ56351.1"/>
    </source>
</evidence>
<dbReference type="NCBIfam" id="NF033740">
    <property type="entry name" value="MarP_fam_protase"/>
    <property type="match status" value="1"/>
</dbReference>
<dbReference type="RefSeq" id="WP_244726620.1">
    <property type="nucleotide sequence ID" value="NZ_CP095045.1"/>
</dbReference>
<feature type="transmembrane region" description="Helical" evidence="5">
    <location>
        <begin position="6"/>
        <end position="24"/>
    </location>
</feature>
<dbReference type="Pfam" id="PF02674">
    <property type="entry name" value="Colicin_V"/>
    <property type="match status" value="1"/>
</dbReference>
<keyword evidence="6" id="KW-0378">Hydrolase</keyword>
<dbReference type="InterPro" id="IPR047680">
    <property type="entry name" value="MarP-like"/>
</dbReference>
<keyword evidence="2 5" id="KW-0812">Transmembrane</keyword>
<name>A0ABY4FKK1_9MICO</name>
<dbReference type="InterPro" id="IPR003825">
    <property type="entry name" value="Colicin-V_CvpA"/>
</dbReference>
<dbReference type="SUPFAM" id="SSF50494">
    <property type="entry name" value="Trypsin-like serine proteases"/>
    <property type="match status" value="1"/>
</dbReference>
<evidence type="ECO:0000256" key="2">
    <source>
        <dbReference type="ARBA" id="ARBA00022692"/>
    </source>
</evidence>
<evidence type="ECO:0000256" key="1">
    <source>
        <dbReference type="ARBA" id="ARBA00004141"/>
    </source>
</evidence>
<protein>
    <submittedName>
        <fullName evidence="6">MarP family serine protease</fullName>
        <ecNumber evidence="6">3.4.21.-</ecNumber>
    </submittedName>
</protein>
<comment type="subcellular location">
    <subcellularLocation>
        <location evidence="1">Membrane</location>
        <topology evidence="1">Multi-pass membrane protein</topology>
    </subcellularLocation>
</comment>
<keyword evidence="6" id="KW-0645">Protease</keyword>
<organism evidence="6 7">
    <name type="scientific">Leucobacter allii</name>
    <dbReference type="NCBI Taxonomy" id="2932247"/>
    <lineage>
        <taxon>Bacteria</taxon>
        <taxon>Bacillati</taxon>
        <taxon>Actinomycetota</taxon>
        <taxon>Actinomycetes</taxon>
        <taxon>Micrococcales</taxon>
        <taxon>Microbacteriaceae</taxon>
        <taxon>Leucobacter</taxon>
    </lineage>
</organism>
<feature type="transmembrane region" description="Helical" evidence="5">
    <location>
        <begin position="57"/>
        <end position="81"/>
    </location>
</feature>
<keyword evidence="7" id="KW-1185">Reference proteome</keyword>
<dbReference type="Pfam" id="PF13365">
    <property type="entry name" value="Trypsin_2"/>
    <property type="match status" value="1"/>
</dbReference>
<dbReference type="InterPro" id="IPR001940">
    <property type="entry name" value="Peptidase_S1C"/>
</dbReference>
<dbReference type="PANTHER" id="PTHR43019:SF23">
    <property type="entry name" value="PROTEASE DO-LIKE 5, CHLOROPLASTIC"/>
    <property type="match status" value="1"/>
</dbReference>
<feature type="transmembrane region" description="Helical" evidence="5">
    <location>
        <begin position="102"/>
        <end position="123"/>
    </location>
</feature>
<dbReference type="PANTHER" id="PTHR43019">
    <property type="entry name" value="SERINE ENDOPROTEASE DEGS"/>
    <property type="match status" value="1"/>
</dbReference>
<keyword evidence="3 5" id="KW-1133">Transmembrane helix</keyword>
<reference evidence="6 7" key="1">
    <citation type="submission" date="2022-04" db="EMBL/GenBank/DDBJ databases">
        <title>Leucobacter sp. isolated from rhizosphere of garlic.</title>
        <authorList>
            <person name="Won M."/>
            <person name="Lee C.-M."/>
            <person name="Woen H.-Y."/>
            <person name="Kwon S.-W."/>
        </authorList>
    </citation>
    <scope>NUCLEOTIDE SEQUENCE [LARGE SCALE GENOMIC DNA]</scope>
    <source>
        <strain evidence="6 7">H21R-40</strain>
    </source>
</reference>
<evidence type="ECO:0000256" key="3">
    <source>
        <dbReference type="ARBA" id="ARBA00022989"/>
    </source>
</evidence>
<evidence type="ECO:0000313" key="7">
    <source>
        <dbReference type="Proteomes" id="UP000831786"/>
    </source>
</evidence>
<evidence type="ECO:0000256" key="5">
    <source>
        <dbReference type="SAM" id="Phobius"/>
    </source>
</evidence>
<proteinExistence type="predicted"/>
<accession>A0ABY4FKK1</accession>
<dbReference type="Proteomes" id="UP000831786">
    <property type="component" value="Chromosome"/>
</dbReference>
<dbReference type="InterPro" id="IPR043504">
    <property type="entry name" value="Peptidase_S1_PA_chymotrypsin"/>
</dbReference>
<dbReference type="EMBL" id="CP095045">
    <property type="protein sequence ID" value="UOQ56351.1"/>
    <property type="molecule type" value="Genomic_DNA"/>
</dbReference>
<dbReference type="GO" id="GO:0006508">
    <property type="term" value="P:proteolysis"/>
    <property type="evidence" value="ECO:0007669"/>
    <property type="project" value="UniProtKB-KW"/>
</dbReference>
<dbReference type="InterPro" id="IPR009003">
    <property type="entry name" value="Peptidase_S1_PA"/>
</dbReference>
<keyword evidence="4 5" id="KW-0472">Membrane</keyword>
<feature type="transmembrane region" description="Helical" evidence="5">
    <location>
        <begin position="31"/>
        <end position="51"/>
    </location>
</feature>
<sequence>MTIGQILDVLLVVLVAAAAIAGFARGLLRTLGAALGLVAGGAAALVVMPFVSREVPAVGWNVVAALAAGLLLLGLGAALGGRIGRAVRRSAERAKLAPLDRVLGAAANLGVSLATVLVLAMSVTSFGVPALSQAVASSSVLRFLQSATPEPVEAALARLRSAALEDGIPTMLEAAGIDAGRAPDADADTAALDAAARSVLRITTNSPACSTSSSGSGFVVSDGVVMTNAHVVAGAQEIVVEESGAIPEAARLVYFDPAADIAVLRADGLTAAPLRIAADPAAGDTVFFQGYPYGGPFASRSAAALVTGPLLGSDVGGGGTVTRSVTTIAGEVRPGNSGGPLLTADGAVAGMIFAKSDTSAEIGFALSMAELAPVLALAESLSEPVASGSCTA</sequence>
<dbReference type="Gene3D" id="2.40.10.10">
    <property type="entry name" value="Trypsin-like serine proteases"/>
    <property type="match status" value="2"/>
</dbReference>
<evidence type="ECO:0000256" key="4">
    <source>
        <dbReference type="ARBA" id="ARBA00023136"/>
    </source>
</evidence>